<keyword evidence="6 10" id="KW-1133">Transmembrane helix</keyword>
<evidence type="ECO:0000256" key="2">
    <source>
        <dbReference type="ARBA" id="ARBA00009063"/>
    </source>
</evidence>
<dbReference type="GO" id="GO:0006906">
    <property type="term" value="P:vesicle fusion"/>
    <property type="evidence" value="ECO:0000318"/>
    <property type="project" value="GO_Central"/>
</dbReference>
<evidence type="ECO:0000313" key="13">
    <source>
        <dbReference type="Proteomes" id="UP000001542"/>
    </source>
</evidence>
<name>A2FAW9_TRIV3</name>
<keyword evidence="3" id="KW-0813">Transport</keyword>
<keyword evidence="5" id="KW-0653">Protein transport</keyword>
<feature type="transmembrane region" description="Helical" evidence="10">
    <location>
        <begin position="275"/>
        <end position="295"/>
    </location>
</feature>
<evidence type="ECO:0000259" key="11">
    <source>
        <dbReference type="PROSITE" id="PS50192"/>
    </source>
</evidence>
<dbReference type="EMBL" id="DS113694">
    <property type="protein sequence ID" value="EAX97946.1"/>
    <property type="molecule type" value="Genomic_DNA"/>
</dbReference>
<keyword evidence="8" id="KW-0175">Coiled coil</keyword>
<dbReference type="SUPFAM" id="SSF47661">
    <property type="entry name" value="t-snare proteins"/>
    <property type="match status" value="1"/>
</dbReference>
<evidence type="ECO:0000256" key="1">
    <source>
        <dbReference type="ARBA" id="ARBA00004409"/>
    </source>
</evidence>
<dbReference type="GO" id="GO:0000149">
    <property type="term" value="F:SNARE binding"/>
    <property type="evidence" value="ECO:0000318"/>
    <property type="project" value="GO_Central"/>
</dbReference>
<evidence type="ECO:0000256" key="3">
    <source>
        <dbReference type="ARBA" id="ARBA00022448"/>
    </source>
</evidence>
<dbReference type="InterPro" id="IPR000727">
    <property type="entry name" value="T_SNARE_dom"/>
</dbReference>
<evidence type="ECO:0000256" key="7">
    <source>
        <dbReference type="ARBA" id="ARBA00023034"/>
    </source>
</evidence>
<dbReference type="SMR" id="A2FAW9"/>
<dbReference type="Proteomes" id="UP000001542">
    <property type="component" value="Unassembled WGS sequence"/>
</dbReference>
<dbReference type="KEGG" id="tva:4755730"/>
<dbReference type="STRING" id="5722.A2FAW9"/>
<dbReference type="CDD" id="cd15845">
    <property type="entry name" value="SNARE_syntaxin16"/>
    <property type="match status" value="1"/>
</dbReference>
<dbReference type="SMART" id="SM00397">
    <property type="entry name" value="t_SNARE"/>
    <property type="match status" value="1"/>
</dbReference>
<evidence type="ECO:0000256" key="8">
    <source>
        <dbReference type="ARBA" id="ARBA00023054"/>
    </source>
</evidence>
<feature type="domain" description="T-SNARE coiled-coil homology" evidence="11">
    <location>
        <begin position="204"/>
        <end position="266"/>
    </location>
</feature>
<comment type="similarity">
    <text evidence="2">Belongs to the syntaxin family.</text>
</comment>
<dbReference type="GO" id="GO:0005484">
    <property type="term" value="F:SNAP receptor activity"/>
    <property type="evidence" value="ECO:0000318"/>
    <property type="project" value="GO_Central"/>
</dbReference>
<evidence type="ECO:0000256" key="9">
    <source>
        <dbReference type="ARBA" id="ARBA00023136"/>
    </source>
</evidence>
<evidence type="ECO:0000256" key="6">
    <source>
        <dbReference type="ARBA" id="ARBA00022989"/>
    </source>
</evidence>
<dbReference type="RefSeq" id="XP_001310876.1">
    <property type="nucleotide sequence ID" value="XM_001310875.1"/>
</dbReference>
<proteinExistence type="inferred from homology"/>
<dbReference type="PANTHER" id="PTHR19957">
    <property type="entry name" value="SYNTAXIN"/>
    <property type="match status" value="1"/>
</dbReference>
<dbReference type="OMA" id="DFRRCHA"/>
<keyword evidence="4 10" id="KW-0812">Transmembrane</keyword>
<sequence>MSTKDIQIGFIRDKTTQFRNFRGSMNFGSGPTNDVSTGLISATPMNDAKGRGDSTVINTASNIEAQFQNIQSEMKTLADMHKQRVKANFSDNKSQDAAIEAKTRSISTQITQLRDQIREGSNHVNSTQAQIQENMKMGFVARLRDLTTRFRDMQAAYITNIRRMNEKAHAAVLDLGDANDDEIGLDDFDPGLTGEQTSQIVANDLMLRQRNQELTQMIQSMNQLNELFADLGTLIIQQGTMLDRIDNTIVEAHEQIQQGNKTLEKAETHQKSKCFYWYMIAVILLIIIFGTVVIIKKQKKSSK</sequence>
<dbReference type="OrthoDB" id="10251371at2759"/>
<comment type="subcellular location">
    <subcellularLocation>
        <location evidence="1">Golgi apparatus membrane</location>
        <topology evidence="1">Single-pass type IV membrane protein</topology>
    </subcellularLocation>
</comment>
<dbReference type="FunCoup" id="A2FAW9">
    <property type="interactions" value="462"/>
</dbReference>
<dbReference type="InterPro" id="IPR010989">
    <property type="entry name" value="SNARE"/>
</dbReference>
<dbReference type="PROSITE" id="PS50192">
    <property type="entry name" value="T_SNARE"/>
    <property type="match status" value="1"/>
</dbReference>
<dbReference type="GO" id="GO:0048278">
    <property type="term" value="P:vesicle docking"/>
    <property type="evidence" value="ECO:0000318"/>
    <property type="project" value="GO_Central"/>
</dbReference>
<dbReference type="PANTHER" id="PTHR19957:SF83">
    <property type="entry name" value="SYNTAXIN-16"/>
    <property type="match status" value="1"/>
</dbReference>
<dbReference type="InterPro" id="IPR045242">
    <property type="entry name" value="Syntaxin"/>
</dbReference>
<reference evidence="12" key="1">
    <citation type="submission" date="2006-10" db="EMBL/GenBank/DDBJ databases">
        <authorList>
            <person name="Amadeo P."/>
            <person name="Zhao Q."/>
            <person name="Wortman J."/>
            <person name="Fraser-Liggett C."/>
            <person name="Carlton J."/>
        </authorList>
    </citation>
    <scope>NUCLEOTIDE SEQUENCE</scope>
    <source>
        <strain evidence="12">G3</strain>
    </source>
</reference>
<dbReference type="InParanoid" id="A2FAW9"/>
<dbReference type="eggNOG" id="KOG0809">
    <property type="taxonomic scope" value="Eukaryota"/>
</dbReference>
<evidence type="ECO:0000313" key="12">
    <source>
        <dbReference type="EMBL" id="EAX97946.1"/>
    </source>
</evidence>
<dbReference type="Gene3D" id="1.20.58.70">
    <property type="match status" value="1"/>
</dbReference>
<keyword evidence="13" id="KW-1185">Reference proteome</keyword>
<dbReference type="VEuPathDB" id="TrichDB:TVAGG3_0888340"/>
<dbReference type="GO" id="GO:0012505">
    <property type="term" value="C:endomembrane system"/>
    <property type="evidence" value="ECO:0000318"/>
    <property type="project" value="GO_Central"/>
</dbReference>
<dbReference type="AlphaFoldDB" id="A2FAW9"/>
<dbReference type="VEuPathDB" id="TrichDB:TVAG_316110"/>
<keyword evidence="9 10" id="KW-0472">Membrane</keyword>
<reference evidence="12" key="2">
    <citation type="journal article" date="2007" name="Science">
        <title>Draft genome sequence of the sexually transmitted pathogen Trichomonas vaginalis.</title>
        <authorList>
            <person name="Carlton J.M."/>
            <person name="Hirt R.P."/>
            <person name="Silva J.C."/>
            <person name="Delcher A.L."/>
            <person name="Schatz M."/>
            <person name="Zhao Q."/>
            <person name="Wortman J.R."/>
            <person name="Bidwell S.L."/>
            <person name="Alsmark U.C.M."/>
            <person name="Besteiro S."/>
            <person name="Sicheritz-Ponten T."/>
            <person name="Noel C.J."/>
            <person name="Dacks J.B."/>
            <person name="Foster P.G."/>
            <person name="Simillion C."/>
            <person name="Van de Peer Y."/>
            <person name="Miranda-Saavedra D."/>
            <person name="Barton G.J."/>
            <person name="Westrop G.D."/>
            <person name="Mueller S."/>
            <person name="Dessi D."/>
            <person name="Fiori P.L."/>
            <person name="Ren Q."/>
            <person name="Paulsen I."/>
            <person name="Zhang H."/>
            <person name="Bastida-Corcuera F.D."/>
            <person name="Simoes-Barbosa A."/>
            <person name="Brown M.T."/>
            <person name="Hayes R.D."/>
            <person name="Mukherjee M."/>
            <person name="Okumura C.Y."/>
            <person name="Schneider R."/>
            <person name="Smith A.J."/>
            <person name="Vanacova S."/>
            <person name="Villalvazo M."/>
            <person name="Haas B.J."/>
            <person name="Pertea M."/>
            <person name="Feldblyum T.V."/>
            <person name="Utterback T.R."/>
            <person name="Shu C.L."/>
            <person name="Osoegawa K."/>
            <person name="de Jong P.J."/>
            <person name="Hrdy I."/>
            <person name="Horvathova L."/>
            <person name="Zubacova Z."/>
            <person name="Dolezal P."/>
            <person name="Malik S.B."/>
            <person name="Logsdon J.M. Jr."/>
            <person name="Henze K."/>
            <person name="Gupta A."/>
            <person name="Wang C.C."/>
            <person name="Dunne R.L."/>
            <person name="Upcroft J.A."/>
            <person name="Upcroft P."/>
            <person name="White O."/>
            <person name="Salzberg S.L."/>
            <person name="Tang P."/>
            <person name="Chiu C.-H."/>
            <person name="Lee Y.-S."/>
            <person name="Embley T.M."/>
            <person name="Coombs G.H."/>
            <person name="Mottram J.C."/>
            <person name="Tachezy J."/>
            <person name="Fraser-Liggett C.M."/>
            <person name="Johnson P.J."/>
        </authorList>
    </citation>
    <scope>NUCLEOTIDE SEQUENCE [LARGE SCALE GENOMIC DNA]</scope>
    <source>
        <strain evidence="12">G3</strain>
    </source>
</reference>
<keyword evidence="7" id="KW-0333">Golgi apparatus</keyword>
<accession>A2FAW9</accession>
<dbReference type="GO" id="GO:0031201">
    <property type="term" value="C:SNARE complex"/>
    <property type="evidence" value="ECO:0000318"/>
    <property type="project" value="GO_Central"/>
</dbReference>
<protein>
    <submittedName>
        <fullName evidence="12">Syntaxin 16/TLG2-like protein, putative</fullName>
    </submittedName>
</protein>
<gene>
    <name evidence="12" type="ORF">TVAG_316110</name>
</gene>
<evidence type="ECO:0000256" key="10">
    <source>
        <dbReference type="SAM" id="Phobius"/>
    </source>
</evidence>
<evidence type="ECO:0000256" key="5">
    <source>
        <dbReference type="ARBA" id="ARBA00022927"/>
    </source>
</evidence>
<dbReference type="GO" id="GO:0006886">
    <property type="term" value="P:intracellular protein transport"/>
    <property type="evidence" value="ECO:0000318"/>
    <property type="project" value="GO_Central"/>
</dbReference>
<organism evidence="12 13">
    <name type="scientific">Trichomonas vaginalis (strain ATCC PRA-98 / G3)</name>
    <dbReference type="NCBI Taxonomy" id="412133"/>
    <lineage>
        <taxon>Eukaryota</taxon>
        <taxon>Metamonada</taxon>
        <taxon>Parabasalia</taxon>
        <taxon>Trichomonadida</taxon>
        <taxon>Trichomonadidae</taxon>
        <taxon>Trichomonas</taxon>
    </lineage>
</organism>
<evidence type="ECO:0000256" key="4">
    <source>
        <dbReference type="ARBA" id="ARBA00022692"/>
    </source>
</evidence>
<dbReference type="GO" id="GO:0000139">
    <property type="term" value="C:Golgi membrane"/>
    <property type="evidence" value="ECO:0007669"/>
    <property type="project" value="UniProtKB-SubCell"/>
</dbReference>
<dbReference type="Pfam" id="PF05739">
    <property type="entry name" value="SNARE"/>
    <property type="match status" value="1"/>
</dbReference>